<organism evidence="1 2">
    <name type="scientific">Pseudogymnoascus verrucosus</name>
    <dbReference type="NCBI Taxonomy" id="342668"/>
    <lineage>
        <taxon>Eukaryota</taxon>
        <taxon>Fungi</taxon>
        <taxon>Dikarya</taxon>
        <taxon>Ascomycota</taxon>
        <taxon>Pezizomycotina</taxon>
        <taxon>Leotiomycetes</taxon>
        <taxon>Thelebolales</taxon>
        <taxon>Thelebolaceae</taxon>
        <taxon>Pseudogymnoascus</taxon>
    </lineage>
</organism>
<accession>A0A2P2SW00</accession>
<dbReference type="RefSeq" id="XP_018134748.1">
    <property type="nucleotide sequence ID" value="XM_018270184.2"/>
</dbReference>
<gene>
    <name evidence="1" type="ORF">VE01_00656</name>
</gene>
<name>A0A2P2SW00_9PEZI</name>
<dbReference type="GeneID" id="28834042"/>
<protein>
    <submittedName>
        <fullName evidence="1">Uncharacterized protein</fullName>
    </submittedName>
</protein>
<dbReference type="Proteomes" id="UP000091956">
    <property type="component" value="Unassembled WGS sequence"/>
</dbReference>
<keyword evidence="2" id="KW-1185">Reference proteome</keyword>
<dbReference type="EMBL" id="KV460207">
    <property type="protein sequence ID" value="OBU01016.1"/>
    <property type="molecule type" value="Genomic_DNA"/>
</dbReference>
<dbReference type="AlphaFoldDB" id="A0A2P2SW00"/>
<proteinExistence type="predicted"/>
<evidence type="ECO:0000313" key="1">
    <source>
        <dbReference type="EMBL" id="OBU01016.1"/>
    </source>
</evidence>
<sequence>MCPNGKCGDVEQNKSNDCTSLETASLCTMVVSSFVPAGTTGWSTTTRTHCEITEACTVTDSTTTTTVTTSVSYPEEMAAFVDSSFQLADDAALKAASSLIVSLQNEWDATRWGSMTALSTTDDSLRNALQAAW</sequence>
<reference evidence="2" key="2">
    <citation type="journal article" date="2018" name="Nat. Commun.">
        <title>Extreme sensitivity to ultraviolet light in the fungal pathogen causing white-nose syndrome of bats.</title>
        <authorList>
            <person name="Palmer J.M."/>
            <person name="Drees K.P."/>
            <person name="Foster J.T."/>
            <person name="Lindner D.L."/>
        </authorList>
    </citation>
    <scope>NUCLEOTIDE SEQUENCE [LARGE SCALE GENOMIC DNA]</scope>
    <source>
        <strain evidence="2">UAMH 10579</strain>
    </source>
</reference>
<evidence type="ECO:0000313" key="2">
    <source>
        <dbReference type="Proteomes" id="UP000091956"/>
    </source>
</evidence>
<reference evidence="1 2" key="1">
    <citation type="submission" date="2016-03" db="EMBL/GenBank/DDBJ databases">
        <title>Comparative genomics of Pseudogymnoascus destructans, the fungus causing white-nose syndrome of bats.</title>
        <authorList>
            <person name="Palmer J.M."/>
            <person name="Drees K.P."/>
            <person name="Foster J.T."/>
            <person name="Lindner D.L."/>
        </authorList>
    </citation>
    <scope>NUCLEOTIDE SEQUENCE [LARGE SCALE GENOMIC DNA]</scope>
    <source>
        <strain evidence="1 2">UAMH 10579</strain>
    </source>
</reference>